<feature type="region of interest" description="Disordered" evidence="1">
    <location>
        <begin position="1"/>
        <end position="26"/>
    </location>
</feature>
<feature type="domain" description="Retrotransposon gag" evidence="2">
    <location>
        <begin position="83"/>
        <end position="161"/>
    </location>
</feature>
<dbReference type="EMBL" id="AMZH03018143">
    <property type="protein sequence ID" value="RRT41990.1"/>
    <property type="molecule type" value="Genomic_DNA"/>
</dbReference>
<evidence type="ECO:0000313" key="3">
    <source>
        <dbReference type="EMBL" id="RRT41990.1"/>
    </source>
</evidence>
<gene>
    <name evidence="3" type="ORF">B296_00024710</name>
</gene>
<proteinExistence type="predicted"/>
<reference evidence="3 4" key="1">
    <citation type="journal article" date="2014" name="Agronomy (Basel)">
        <title>A Draft Genome Sequence for Ensete ventricosum, the Drought-Tolerant Tree Against Hunger.</title>
        <authorList>
            <person name="Harrison J."/>
            <person name="Moore K.A."/>
            <person name="Paszkiewicz K."/>
            <person name="Jones T."/>
            <person name="Grant M."/>
            <person name="Ambacheew D."/>
            <person name="Muzemil S."/>
            <person name="Studholme D.J."/>
        </authorList>
    </citation>
    <scope>NUCLEOTIDE SEQUENCE [LARGE SCALE GENOMIC DNA]</scope>
</reference>
<dbReference type="Proteomes" id="UP000287651">
    <property type="component" value="Unassembled WGS sequence"/>
</dbReference>
<dbReference type="InterPro" id="IPR005162">
    <property type="entry name" value="Retrotrans_gag_dom"/>
</dbReference>
<protein>
    <recommendedName>
        <fullName evidence="2">Retrotransposon gag domain-containing protein</fullName>
    </recommendedName>
</protein>
<comment type="caution">
    <text evidence="3">The sequence shown here is derived from an EMBL/GenBank/DDBJ whole genome shotgun (WGS) entry which is preliminary data.</text>
</comment>
<evidence type="ECO:0000313" key="4">
    <source>
        <dbReference type="Proteomes" id="UP000287651"/>
    </source>
</evidence>
<evidence type="ECO:0000259" key="2">
    <source>
        <dbReference type="Pfam" id="PF03732"/>
    </source>
</evidence>
<evidence type="ECO:0000256" key="1">
    <source>
        <dbReference type="SAM" id="MobiDB-lite"/>
    </source>
</evidence>
<sequence length="165" mass="17935">MSQECPFGNSGAEHRSEPNHSQSTEEVTIAAPAPNRFWRMMTDPGFLSLASNPAPFVVTIEVFLGLTNQVQALAGMVQTIDLYSHLKSASISSFDLLAKEFELDFLASARPKPTTTSLLGLVQGSDEPLSQFVGQFTSQVQGILDLHPSVVIQALLIGLRPSRFF</sequence>
<accession>A0A426XRB3</accession>
<name>A0A426XRB3_ENSVE</name>
<dbReference type="AlphaFoldDB" id="A0A426XRB3"/>
<dbReference type="Pfam" id="PF03732">
    <property type="entry name" value="Retrotrans_gag"/>
    <property type="match status" value="1"/>
</dbReference>
<organism evidence="3 4">
    <name type="scientific">Ensete ventricosum</name>
    <name type="common">Abyssinian banana</name>
    <name type="synonym">Musa ensete</name>
    <dbReference type="NCBI Taxonomy" id="4639"/>
    <lineage>
        <taxon>Eukaryota</taxon>
        <taxon>Viridiplantae</taxon>
        <taxon>Streptophyta</taxon>
        <taxon>Embryophyta</taxon>
        <taxon>Tracheophyta</taxon>
        <taxon>Spermatophyta</taxon>
        <taxon>Magnoliopsida</taxon>
        <taxon>Liliopsida</taxon>
        <taxon>Zingiberales</taxon>
        <taxon>Musaceae</taxon>
        <taxon>Ensete</taxon>
    </lineage>
</organism>